<dbReference type="Gene3D" id="3.30.2350.10">
    <property type="entry name" value="Pseudouridine synthase"/>
    <property type="match status" value="1"/>
</dbReference>
<proteinExistence type="predicted"/>
<dbReference type="GO" id="GO:0000455">
    <property type="term" value="P:enzyme-directed rRNA pseudouridine synthesis"/>
    <property type="evidence" value="ECO:0007669"/>
    <property type="project" value="TreeGrafter"/>
</dbReference>
<dbReference type="Proteomes" id="UP000243459">
    <property type="component" value="Chromosome 7"/>
</dbReference>
<keyword evidence="2" id="KW-1185">Reference proteome</keyword>
<dbReference type="InterPro" id="IPR020103">
    <property type="entry name" value="PsdUridine_synth_cat_dom_sf"/>
</dbReference>
<evidence type="ECO:0000313" key="2">
    <source>
        <dbReference type="Proteomes" id="UP000243459"/>
    </source>
</evidence>
<sequence>MHYPEVASGLYVASPSGRPSLSKVCVLERDLEANQTRVEVEIQSGRPHQIRIHLAFAGHPLCGDPLYGIGGIPKLCESVPIDASFAEDGGYQKPVRPVPGDCGYHLHAHRLIFCHPSTNEMVEITAPLPPILKTRKELVKETF</sequence>
<dbReference type="PANTHER" id="PTHR21600">
    <property type="entry name" value="MITOCHONDRIAL RNA PSEUDOURIDINE SYNTHASE"/>
    <property type="match status" value="1"/>
</dbReference>
<dbReference type="EMBL" id="CM007387">
    <property type="protein sequence ID" value="ONK62690.1"/>
    <property type="molecule type" value="Genomic_DNA"/>
</dbReference>
<dbReference type="OMA" id="NCCESYN"/>
<reference evidence="2" key="1">
    <citation type="journal article" date="2017" name="Nat. Commun.">
        <title>The asparagus genome sheds light on the origin and evolution of a young Y chromosome.</title>
        <authorList>
            <person name="Harkess A."/>
            <person name="Zhou J."/>
            <person name="Xu C."/>
            <person name="Bowers J.E."/>
            <person name="Van der Hulst R."/>
            <person name="Ayyampalayam S."/>
            <person name="Mercati F."/>
            <person name="Riccardi P."/>
            <person name="McKain M.R."/>
            <person name="Kakrana A."/>
            <person name="Tang H."/>
            <person name="Ray J."/>
            <person name="Groenendijk J."/>
            <person name="Arikit S."/>
            <person name="Mathioni S.M."/>
            <person name="Nakano M."/>
            <person name="Shan H."/>
            <person name="Telgmann-Rauber A."/>
            <person name="Kanno A."/>
            <person name="Yue Z."/>
            <person name="Chen H."/>
            <person name="Li W."/>
            <person name="Chen Y."/>
            <person name="Xu X."/>
            <person name="Zhang Y."/>
            <person name="Luo S."/>
            <person name="Chen H."/>
            <person name="Gao J."/>
            <person name="Mao Z."/>
            <person name="Pires J.C."/>
            <person name="Luo M."/>
            <person name="Kudrna D."/>
            <person name="Wing R.A."/>
            <person name="Meyers B.C."/>
            <person name="Yi K."/>
            <person name="Kong H."/>
            <person name="Lavrijsen P."/>
            <person name="Sunseri F."/>
            <person name="Falavigna A."/>
            <person name="Ye Y."/>
            <person name="Leebens-Mack J.H."/>
            <person name="Chen G."/>
        </authorList>
    </citation>
    <scope>NUCLEOTIDE SEQUENCE [LARGE SCALE GENOMIC DNA]</scope>
    <source>
        <strain evidence="2">cv. DH0086</strain>
    </source>
</reference>
<dbReference type="GO" id="GO:0009982">
    <property type="term" value="F:pseudouridine synthase activity"/>
    <property type="evidence" value="ECO:0007669"/>
    <property type="project" value="InterPro"/>
</dbReference>
<dbReference type="Gramene" id="ONK62690">
    <property type="protein sequence ID" value="ONK62690"/>
    <property type="gene ID" value="A4U43_C07F6950"/>
</dbReference>
<accession>A0A5P1EF53</accession>
<dbReference type="InterPro" id="IPR050188">
    <property type="entry name" value="RluA_PseudoU_synthase"/>
</dbReference>
<name>A0A5P1EF53_ASPOF</name>
<organism evidence="1 2">
    <name type="scientific">Asparagus officinalis</name>
    <name type="common">Garden asparagus</name>
    <dbReference type="NCBI Taxonomy" id="4686"/>
    <lineage>
        <taxon>Eukaryota</taxon>
        <taxon>Viridiplantae</taxon>
        <taxon>Streptophyta</taxon>
        <taxon>Embryophyta</taxon>
        <taxon>Tracheophyta</taxon>
        <taxon>Spermatophyta</taxon>
        <taxon>Magnoliopsida</taxon>
        <taxon>Liliopsida</taxon>
        <taxon>Asparagales</taxon>
        <taxon>Asparagaceae</taxon>
        <taxon>Asparagoideae</taxon>
        <taxon>Asparagus</taxon>
    </lineage>
</organism>
<dbReference type="GO" id="GO:0003723">
    <property type="term" value="F:RNA binding"/>
    <property type="evidence" value="ECO:0007669"/>
    <property type="project" value="InterPro"/>
</dbReference>
<protein>
    <recommendedName>
        <fullName evidence="3">Pseudouridine synthase RsuA/RluA-like domain-containing protein</fullName>
    </recommendedName>
</protein>
<dbReference type="PANTHER" id="PTHR21600:SF88">
    <property type="entry name" value="RNA PSEUDOURIDINE SYNTHASE 5"/>
    <property type="match status" value="1"/>
</dbReference>
<evidence type="ECO:0008006" key="3">
    <source>
        <dbReference type="Google" id="ProtNLM"/>
    </source>
</evidence>
<dbReference type="SUPFAM" id="SSF55120">
    <property type="entry name" value="Pseudouridine synthase"/>
    <property type="match status" value="1"/>
</dbReference>
<gene>
    <name evidence="1" type="ORF">A4U43_C07F6950</name>
</gene>
<dbReference type="AlphaFoldDB" id="A0A5P1EF53"/>
<evidence type="ECO:0000313" key="1">
    <source>
        <dbReference type="EMBL" id="ONK62690.1"/>
    </source>
</evidence>